<comment type="caution">
    <text evidence="1">The sequence shown here is derived from an EMBL/GenBank/DDBJ whole genome shotgun (WGS) entry which is preliminary data.</text>
</comment>
<reference evidence="1 2" key="1">
    <citation type="journal article" date="2018" name="Sci. Rep.">
        <title>Comparative analysis of the Pocillopora damicornis genome highlights role of immune system in coral evolution.</title>
        <authorList>
            <person name="Cunning R."/>
            <person name="Bay R.A."/>
            <person name="Gillette P."/>
            <person name="Baker A.C."/>
            <person name="Traylor-Knowles N."/>
        </authorList>
    </citation>
    <scope>NUCLEOTIDE SEQUENCE [LARGE SCALE GENOMIC DNA]</scope>
    <source>
        <strain evidence="1">RSMAS</strain>
        <tissue evidence="1">Whole animal</tissue>
    </source>
</reference>
<evidence type="ECO:0000313" key="2">
    <source>
        <dbReference type="Proteomes" id="UP000275408"/>
    </source>
</evidence>
<protein>
    <submittedName>
        <fullName evidence="1">Uncharacterized protein</fullName>
    </submittedName>
</protein>
<dbReference type="AlphaFoldDB" id="A0A3M6UDV7"/>
<proteinExistence type="predicted"/>
<evidence type="ECO:0000313" key="1">
    <source>
        <dbReference type="EMBL" id="RMX51815.1"/>
    </source>
</evidence>
<keyword evidence="2" id="KW-1185">Reference proteome</keyword>
<name>A0A3M6UDV7_POCDA</name>
<organism evidence="1 2">
    <name type="scientific">Pocillopora damicornis</name>
    <name type="common">Cauliflower coral</name>
    <name type="synonym">Millepora damicornis</name>
    <dbReference type="NCBI Taxonomy" id="46731"/>
    <lineage>
        <taxon>Eukaryota</taxon>
        <taxon>Metazoa</taxon>
        <taxon>Cnidaria</taxon>
        <taxon>Anthozoa</taxon>
        <taxon>Hexacorallia</taxon>
        <taxon>Scleractinia</taxon>
        <taxon>Astrocoeniina</taxon>
        <taxon>Pocilloporidae</taxon>
        <taxon>Pocillopora</taxon>
    </lineage>
</organism>
<accession>A0A3M6UDV7</accession>
<gene>
    <name evidence="1" type="ORF">pdam_00021956</name>
</gene>
<dbReference type="EMBL" id="RCHS01001716">
    <property type="protein sequence ID" value="RMX51815.1"/>
    <property type="molecule type" value="Genomic_DNA"/>
</dbReference>
<dbReference type="Proteomes" id="UP000275408">
    <property type="component" value="Unassembled WGS sequence"/>
</dbReference>
<sequence length="119" mass="14129">MAKFLRETEMRIANHRHWVREREERFRELQNQPEPLTNQQQTAAAKKEILSWIFHKTIRYGATYQITVQSIPSRYENDNNLVNQSVQVPEKCQFKVYKNSSECWLGYVSSVQLLPSCPI</sequence>